<dbReference type="SUPFAM" id="SSF48179">
    <property type="entry name" value="6-phosphogluconate dehydrogenase C-terminal domain-like"/>
    <property type="match status" value="1"/>
</dbReference>
<comment type="catalytic activity">
    <reaction evidence="4">
        <text>L-proline + NADP(+) = (S)-1-pyrroline-5-carboxylate + NADPH + 2 H(+)</text>
        <dbReference type="Rhea" id="RHEA:14109"/>
        <dbReference type="ChEBI" id="CHEBI:15378"/>
        <dbReference type="ChEBI" id="CHEBI:17388"/>
        <dbReference type="ChEBI" id="CHEBI:57783"/>
        <dbReference type="ChEBI" id="CHEBI:58349"/>
        <dbReference type="ChEBI" id="CHEBI:60039"/>
        <dbReference type="EC" id="1.5.1.2"/>
    </reaction>
</comment>
<keyword evidence="4" id="KW-0028">Amino-acid biosynthesis</keyword>
<evidence type="ECO:0000313" key="8">
    <source>
        <dbReference type="Proteomes" id="UP001652564"/>
    </source>
</evidence>
<proteinExistence type="inferred from homology"/>
<dbReference type="EMBL" id="JAOWKZ010000002">
    <property type="protein sequence ID" value="MCV2872112.1"/>
    <property type="molecule type" value="Genomic_DNA"/>
</dbReference>
<keyword evidence="4" id="KW-0963">Cytoplasm</keyword>
<evidence type="ECO:0000256" key="1">
    <source>
        <dbReference type="ARBA" id="ARBA00005525"/>
    </source>
</evidence>
<dbReference type="Pfam" id="PF03807">
    <property type="entry name" value="F420_oxidored"/>
    <property type="match status" value="1"/>
</dbReference>
<dbReference type="InterPro" id="IPR000304">
    <property type="entry name" value="Pyrroline-COOH_reductase"/>
</dbReference>
<dbReference type="SUPFAM" id="SSF51735">
    <property type="entry name" value="NAD(P)-binding Rossmann-fold domains"/>
    <property type="match status" value="1"/>
</dbReference>
<keyword evidence="2 4" id="KW-0521">NADP</keyword>
<dbReference type="EC" id="1.5.1.2" evidence="4"/>
<dbReference type="RefSeq" id="WP_263739304.1">
    <property type="nucleotide sequence ID" value="NZ_JAOWKZ010000002.1"/>
</dbReference>
<comment type="caution">
    <text evidence="7">The sequence shown here is derived from an EMBL/GenBank/DDBJ whole genome shotgun (WGS) entry which is preliminary data.</text>
</comment>
<evidence type="ECO:0000259" key="5">
    <source>
        <dbReference type="Pfam" id="PF03807"/>
    </source>
</evidence>
<evidence type="ECO:0000256" key="4">
    <source>
        <dbReference type="HAMAP-Rule" id="MF_01925"/>
    </source>
</evidence>
<dbReference type="PANTHER" id="PTHR11645:SF0">
    <property type="entry name" value="PYRROLINE-5-CARBOXYLATE REDUCTASE 3"/>
    <property type="match status" value="1"/>
</dbReference>
<comment type="catalytic activity">
    <reaction evidence="4">
        <text>L-proline + NAD(+) = (S)-1-pyrroline-5-carboxylate + NADH + 2 H(+)</text>
        <dbReference type="Rhea" id="RHEA:14105"/>
        <dbReference type="ChEBI" id="CHEBI:15378"/>
        <dbReference type="ChEBI" id="CHEBI:17388"/>
        <dbReference type="ChEBI" id="CHEBI:57540"/>
        <dbReference type="ChEBI" id="CHEBI:57945"/>
        <dbReference type="ChEBI" id="CHEBI:60039"/>
        <dbReference type="EC" id="1.5.1.2"/>
    </reaction>
</comment>
<keyword evidence="4" id="KW-0641">Proline biosynthesis</keyword>
<dbReference type="InterPro" id="IPR008927">
    <property type="entry name" value="6-PGluconate_DH-like_C_sf"/>
</dbReference>
<dbReference type="InterPro" id="IPR028939">
    <property type="entry name" value="P5C_Rdtase_cat_N"/>
</dbReference>
<comment type="subcellular location">
    <subcellularLocation>
        <location evidence="4">Cytoplasm</location>
    </subcellularLocation>
</comment>
<dbReference type="Gene3D" id="3.40.50.720">
    <property type="entry name" value="NAD(P)-binding Rossmann-like Domain"/>
    <property type="match status" value="1"/>
</dbReference>
<dbReference type="Gene3D" id="1.10.3730.10">
    <property type="entry name" value="ProC C-terminal domain-like"/>
    <property type="match status" value="1"/>
</dbReference>
<feature type="domain" description="Pyrroline-5-carboxylate reductase dimerisation" evidence="6">
    <location>
        <begin position="159"/>
        <end position="262"/>
    </location>
</feature>
<dbReference type="HAMAP" id="MF_01925">
    <property type="entry name" value="P5C_reductase"/>
    <property type="match status" value="1"/>
</dbReference>
<protein>
    <recommendedName>
        <fullName evidence="4">Pyrroline-5-carboxylate reductase</fullName>
        <shortName evidence="4">P5C reductase</shortName>
        <shortName evidence="4">P5CR</shortName>
        <ecNumber evidence="4">1.5.1.2</ecNumber>
    </recommendedName>
    <alternativeName>
        <fullName evidence="4">PCA reductase</fullName>
    </alternativeName>
</protein>
<dbReference type="Proteomes" id="UP001652564">
    <property type="component" value="Unassembled WGS sequence"/>
</dbReference>
<dbReference type="Pfam" id="PF14748">
    <property type="entry name" value="P5CR_dimer"/>
    <property type="match status" value="1"/>
</dbReference>
<evidence type="ECO:0000313" key="7">
    <source>
        <dbReference type="EMBL" id="MCV2872112.1"/>
    </source>
</evidence>
<name>A0ABT2ZLW8_9RHOB</name>
<comment type="similarity">
    <text evidence="1 4">Belongs to the pyrroline-5-carboxylate reductase family.</text>
</comment>
<keyword evidence="8" id="KW-1185">Reference proteome</keyword>
<reference evidence="7 8" key="1">
    <citation type="submission" date="2022-10" db="EMBL/GenBank/DDBJ databases">
        <title>Defluviimonas sp. nov., isolated from ocean surface sediments.</title>
        <authorList>
            <person name="He W."/>
            <person name="Wang L."/>
            <person name="Zhang D.-F."/>
        </authorList>
    </citation>
    <scope>NUCLEOTIDE SEQUENCE [LARGE SCALE GENOMIC DNA]</scope>
    <source>
        <strain evidence="7 8">WL0050</strain>
    </source>
</reference>
<keyword evidence="3 4" id="KW-0560">Oxidoreductase</keyword>
<sequence length="266" mass="27394">MRIRGKLGIVGGNGQLGSAIAQGLLTAGAIAPEDLWISARSGRAEALDNWPGIAVTTDNMALAGACDTILMSVPPAGFGKVGITAPDRLVVSVMAGVTRERLSPETGAARVVRAMSSPAAADRMAYSPWIGSAAVTDADRETIHALFSAIGQTDELDDEAHIDHFTAMTGPVPGFVALYADCMIRYACAAGIAPETAERAVRQLFLSSGAVLGASQESPAEQVRAMVDYAGTTAAGLLAMERAGLEEVIATGLDAAVARARRIGEE</sequence>
<comment type="pathway">
    <text evidence="4">Amino-acid biosynthesis; L-proline biosynthesis; L-proline from L-glutamate 5-semialdehyde: step 1/1.</text>
</comment>
<accession>A0ABT2ZLW8</accession>
<feature type="domain" description="Pyrroline-5-carboxylate reductase catalytic N-terminal" evidence="5">
    <location>
        <begin position="6"/>
        <end position="96"/>
    </location>
</feature>
<dbReference type="InterPro" id="IPR029036">
    <property type="entry name" value="P5CR_dimer"/>
</dbReference>
<dbReference type="PANTHER" id="PTHR11645">
    <property type="entry name" value="PYRROLINE-5-CARBOXYLATE REDUCTASE"/>
    <property type="match status" value="1"/>
</dbReference>
<comment type="function">
    <text evidence="4">Catalyzes the reduction of 1-pyrroline-5-carboxylate (PCA) to L-proline.</text>
</comment>
<evidence type="ECO:0000256" key="3">
    <source>
        <dbReference type="ARBA" id="ARBA00023002"/>
    </source>
</evidence>
<gene>
    <name evidence="4" type="primary">proC</name>
    <name evidence="7" type="ORF">OEZ71_07365</name>
</gene>
<evidence type="ECO:0000259" key="6">
    <source>
        <dbReference type="Pfam" id="PF14748"/>
    </source>
</evidence>
<dbReference type="InterPro" id="IPR036291">
    <property type="entry name" value="NAD(P)-bd_dom_sf"/>
</dbReference>
<dbReference type="PIRSF" id="PIRSF000193">
    <property type="entry name" value="Pyrrol-5-carb_rd"/>
    <property type="match status" value="1"/>
</dbReference>
<organism evidence="7 8">
    <name type="scientific">Albidovulum litorale</name>
    <dbReference type="NCBI Taxonomy" id="2984134"/>
    <lineage>
        <taxon>Bacteria</taxon>
        <taxon>Pseudomonadati</taxon>
        <taxon>Pseudomonadota</taxon>
        <taxon>Alphaproteobacteria</taxon>
        <taxon>Rhodobacterales</taxon>
        <taxon>Paracoccaceae</taxon>
        <taxon>Albidovulum</taxon>
    </lineage>
</organism>
<evidence type="ECO:0000256" key="2">
    <source>
        <dbReference type="ARBA" id="ARBA00022857"/>
    </source>
</evidence>